<keyword evidence="3" id="KW-0238">DNA-binding</keyword>
<dbReference type="SUPFAM" id="SSF46785">
    <property type="entry name" value="Winged helix' DNA-binding domain"/>
    <property type="match status" value="1"/>
</dbReference>
<gene>
    <name evidence="6" type="ORF">WKW82_31130</name>
</gene>
<evidence type="ECO:0000256" key="3">
    <source>
        <dbReference type="ARBA" id="ARBA00023125"/>
    </source>
</evidence>
<comment type="caution">
    <text evidence="6">The sequence shown here is derived from an EMBL/GenBank/DDBJ whole genome shotgun (WGS) entry which is preliminary data.</text>
</comment>
<dbReference type="Proteomes" id="UP001385892">
    <property type="component" value="Unassembled WGS sequence"/>
</dbReference>
<evidence type="ECO:0000256" key="4">
    <source>
        <dbReference type="ARBA" id="ARBA00023163"/>
    </source>
</evidence>
<dbReference type="PANTHER" id="PTHR30118">
    <property type="entry name" value="HTH-TYPE TRANSCRIPTIONAL REGULATOR LEUO-RELATED"/>
    <property type="match status" value="1"/>
</dbReference>
<dbReference type="RefSeq" id="WP_340346644.1">
    <property type="nucleotide sequence ID" value="NZ_JBBKZT010000019.1"/>
</dbReference>
<sequence length="306" mass="33449">MHKLNIDTFDLNLLAVFLKLWETRSVTRASDKLALSQPAVSHALRRLRDAVGDELFVSGRDGLVPTARAEQLLTPVRQALSQIGLALQAGETFVPSLAQREFRIAGGDLVEFAIAPQLIETVAQEAPGILIKLVPVPEGESGYESLEAGAVDVVLDGTTVKGSGVRNEVAANIGLTTLIWKRERLTKKRFPLDLYLKRPHIVIRLAERRGSVVDQTLAAQNLKRPIGAVVQHFIAMPAIAARTGYICNLPSGMAPTFADLFGLSMHEPPMDFAPSPLYIAWHKRFEADQALAWLLQKIRQAVATVA</sequence>
<keyword evidence="4" id="KW-0804">Transcription</keyword>
<evidence type="ECO:0000313" key="7">
    <source>
        <dbReference type="Proteomes" id="UP001385892"/>
    </source>
</evidence>
<comment type="similarity">
    <text evidence="1">Belongs to the LysR transcriptional regulatory family.</text>
</comment>
<proteinExistence type="inferred from homology"/>
<dbReference type="InterPro" id="IPR037402">
    <property type="entry name" value="YidZ_PBP2"/>
</dbReference>
<evidence type="ECO:0000259" key="5">
    <source>
        <dbReference type="PROSITE" id="PS50931"/>
    </source>
</evidence>
<dbReference type="InterPro" id="IPR036390">
    <property type="entry name" value="WH_DNA-bd_sf"/>
</dbReference>
<dbReference type="CDD" id="cd08417">
    <property type="entry name" value="PBP2_Nitroaromatics_like"/>
    <property type="match status" value="1"/>
</dbReference>
<dbReference type="PRINTS" id="PR00039">
    <property type="entry name" value="HTHLYSR"/>
</dbReference>
<accession>A0ABU8WUA5</accession>
<dbReference type="Pfam" id="PF03466">
    <property type="entry name" value="LysR_substrate"/>
    <property type="match status" value="1"/>
</dbReference>
<dbReference type="SUPFAM" id="SSF53850">
    <property type="entry name" value="Periplasmic binding protein-like II"/>
    <property type="match status" value="1"/>
</dbReference>
<name>A0ABU8WUA5_9BURK</name>
<dbReference type="Gene3D" id="1.10.10.10">
    <property type="entry name" value="Winged helix-like DNA-binding domain superfamily/Winged helix DNA-binding domain"/>
    <property type="match status" value="1"/>
</dbReference>
<keyword evidence="2" id="KW-0805">Transcription regulation</keyword>
<dbReference type="PROSITE" id="PS50931">
    <property type="entry name" value="HTH_LYSR"/>
    <property type="match status" value="1"/>
</dbReference>
<keyword evidence="7" id="KW-1185">Reference proteome</keyword>
<dbReference type="InterPro" id="IPR050389">
    <property type="entry name" value="LysR-type_TF"/>
</dbReference>
<protein>
    <submittedName>
        <fullName evidence="6">LysR family transcriptional regulator</fullName>
    </submittedName>
</protein>
<dbReference type="InterPro" id="IPR036388">
    <property type="entry name" value="WH-like_DNA-bd_sf"/>
</dbReference>
<dbReference type="EMBL" id="JBBKZT010000019">
    <property type="protein sequence ID" value="MEJ8851126.1"/>
    <property type="molecule type" value="Genomic_DNA"/>
</dbReference>
<feature type="domain" description="HTH lysR-type" evidence="5">
    <location>
        <begin position="9"/>
        <end position="66"/>
    </location>
</feature>
<evidence type="ECO:0000313" key="6">
    <source>
        <dbReference type="EMBL" id="MEJ8851126.1"/>
    </source>
</evidence>
<dbReference type="Pfam" id="PF00126">
    <property type="entry name" value="HTH_1"/>
    <property type="match status" value="1"/>
</dbReference>
<evidence type="ECO:0000256" key="2">
    <source>
        <dbReference type="ARBA" id="ARBA00023015"/>
    </source>
</evidence>
<dbReference type="Gene3D" id="3.40.190.10">
    <property type="entry name" value="Periplasmic binding protein-like II"/>
    <property type="match status" value="2"/>
</dbReference>
<dbReference type="InterPro" id="IPR000847">
    <property type="entry name" value="LysR_HTH_N"/>
</dbReference>
<evidence type="ECO:0000256" key="1">
    <source>
        <dbReference type="ARBA" id="ARBA00009437"/>
    </source>
</evidence>
<dbReference type="InterPro" id="IPR005119">
    <property type="entry name" value="LysR_subst-bd"/>
</dbReference>
<reference evidence="6 7" key="1">
    <citation type="submission" date="2024-03" db="EMBL/GenBank/DDBJ databases">
        <title>Novel species of the genus Variovorax.</title>
        <authorList>
            <person name="Liu Q."/>
            <person name="Xin Y.-H."/>
        </authorList>
    </citation>
    <scope>NUCLEOTIDE SEQUENCE [LARGE SCALE GENOMIC DNA]</scope>
    <source>
        <strain evidence="6 7">KACC 18900</strain>
    </source>
</reference>
<organism evidence="6 7">
    <name type="scientific">Variovorax rhizosphaerae</name>
    <dbReference type="NCBI Taxonomy" id="1836200"/>
    <lineage>
        <taxon>Bacteria</taxon>
        <taxon>Pseudomonadati</taxon>
        <taxon>Pseudomonadota</taxon>
        <taxon>Betaproteobacteria</taxon>
        <taxon>Burkholderiales</taxon>
        <taxon>Comamonadaceae</taxon>
        <taxon>Variovorax</taxon>
    </lineage>
</organism>
<dbReference type="PANTHER" id="PTHR30118:SF15">
    <property type="entry name" value="TRANSCRIPTIONAL REGULATORY PROTEIN"/>
    <property type="match status" value="1"/>
</dbReference>